<accession>A0ABU6TCQ1</accession>
<evidence type="ECO:0000313" key="3">
    <source>
        <dbReference type="Proteomes" id="UP001341840"/>
    </source>
</evidence>
<keyword evidence="1" id="KW-0812">Transmembrane</keyword>
<reference evidence="2 3" key="1">
    <citation type="journal article" date="2023" name="Plants (Basel)">
        <title>Bridging the Gap: Combining Genomics and Transcriptomics Approaches to Understand Stylosanthes scabra, an Orphan Legume from the Brazilian Caatinga.</title>
        <authorList>
            <person name="Ferreira-Neto J.R.C."/>
            <person name="da Silva M.D."/>
            <person name="Binneck E."/>
            <person name="de Melo N.F."/>
            <person name="da Silva R.H."/>
            <person name="de Melo A.L.T.M."/>
            <person name="Pandolfi V."/>
            <person name="Bustamante F.O."/>
            <person name="Brasileiro-Vidal A.C."/>
            <person name="Benko-Iseppon A.M."/>
        </authorList>
    </citation>
    <scope>NUCLEOTIDE SEQUENCE [LARGE SCALE GENOMIC DNA]</scope>
    <source>
        <tissue evidence="2">Leaves</tissue>
    </source>
</reference>
<name>A0ABU6TCQ1_9FABA</name>
<keyword evidence="3" id="KW-1185">Reference proteome</keyword>
<sequence>MDQVRHLNPAIDYSMITLDTHWDPKANRIYNPKAESQERSKLVVEDQLELVVEVQLGAGSQLEPRRSSPGWSSGVWYIRFSVALWVIFVLLYIRAPGLFGIFV</sequence>
<keyword evidence="1" id="KW-1133">Transmembrane helix</keyword>
<evidence type="ECO:0000256" key="1">
    <source>
        <dbReference type="SAM" id="Phobius"/>
    </source>
</evidence>
<comment type="caution">
    <text evidence="2">The sequence shown here is derived from an EMBL/GenBank/DDBJ whole genome shotgun (WGS) entry which is preliminary data.</text>
</comment>
<protein>
    <submittedName>
        <fullName evidence="2">Uncharacterized protein</fullName>
    </submittedName>
</protein>
<organism evidence="2 3">
    <name type="scientific">Stylosanthes scabra</name>
    <dbReference type="NCBI Taxonomy" id="79078"/>
    <lineage>
        <taxon>Eukaryota</taxon>
        <taxon>Viridiplantae</taxon>
        <taxon>Streptophyta</taxon>
        <taxon>Embryophyta</taxon>
        <taxon>Tracheophyta</taxon>
        <taxon>Spermatophyta</taxon>
        <taxon>Magnoliopsida</taxon>
        <taxon>eudicotyledons</taxon>
        <taxon>Gunneridae</taxon>
        <taxon>Pentapetalae</taxon>
        <taxon>rosids</taxon>
        <taxon>fabids</taxon>
        <taxon>Fabales</taxon>
        <taxon>Fabaceae</taxon>
        <taxon>Papilionoideae</taxon>
        <taxon>50 kb inversion clade</taxon>
        <taxon>dalbergioids sensu lato</taxon>
        <taxon>Dalbergieae</taxon>
        <taxon>Pterocarpus clade</taxon>
        <taxon>Stylosanthes</taxon>
    </lineage>
</organism>
<keyword evidence="1" id="KW-0472">Membrane</keyword>
<dbReference type="Proteomes" id="UP001341840">
    <property type="component" value="Unassembled WGS sequence"/>
</dbReference>
<gene>
    <name evidence="2" type="ORF">PIB30_034910</name>
</gene>
<dbReference type="EMBL" id="JASCZI010090785">
    <property type="protein sequence ID" value="MED6146497.1"/>
    <property type="molecule type" value="Genomic_DNA"/>
</dbReference>
<proteinExistence type="predicted"/>
<evidence type="ECO:0000313" key="2">
    <source>
        <dbReference type="EMBL" id="MED6146497.1"/>
    </source>
</evidence>
<feature type="transmembrane region" description="Helical" evidence="1">
    <location>
        <begin position="74"/>
        <end position="93"/>
    </location>
</feature>